<keyword evidence="2" id="KW-1185">Reference proteome</keyword>
<sequence>MEAAARVRTVEEQYRLDRKEWEDDLKDMREQRDQYKAAADSYRYDRFEEDRLWQEDKARAILEGQSK</sequence>
<reference evidence="1" key="1">
    <citation type="submission" date="2023-04" db="EMBL/GenBank/DDBJ databases">
        <title>Draft Genome sequencing of Naganishia species isolated from polar environments using Oxford Nanopore Technology.</title>
        <authorList>
            <person name="Leo P."/>
            <person name="Venkateswaran K."/>
        </authorList>
    </citation>
    <scope>NUCLEOTIDE SEQUENCE</scope>
    <source>
        <strain evidence="1">MNA-CCFEE 5262</strain>
    </source>
</reference>
<gene>
    <name evidence="1" type="ORF">QFC20_005368</name>
</gene>
<dbReference type="EMBL" id="JASBWS010000073">
    <property type="protein sequence ID" value="KAJ9100879.1"/>
    <property type="molecule type" value="Genomic_DNA"/>
</dbReference>
<proteinExistence type="predicted"/>
<comment type="caution">
    <text evidence="1">The sequence shown here is derived from an EMBL/GenBank/DDBJ whole genome shotgun (WGS) entry which is preliminary data.</text>
</comment>
<organism evidence="1 2">
    <name type="scientific">Naganishia adeliensis</name>
    <dbReference type="NCBI Taxonomy" id="92952"/>
    <lineage>
        <taxon>Eukaryota</taxon>
        <taxon>Fungi</taxon>
        <taxon>Dikarya</taxon>
        <taxon>Basidiomycota</taxon>
        <taxon>Agaricomycotina</taxon>
        <taxon>Tremellomycetes</taxon>
        <taxon>Filobasidiales</taxon>
        <taxon>Filobasidiaceae</taxon>
        <taxon>Naganishia</taxon>
    </lineage>
</organism>
<protein>
    <submittedName>
        <fullName evidence="1">Uncharacterized protein</fullName>
    </submittedName>
</protein>
<name>A0ACC2VP40_9TREE</name>
<accession>A0ACC2VP40</accession>
<evidence type="ECO:0000313" key="2">
    <source>
        <dbReference type="Proteomes" id="UP001230649"/>
    </source>
</evidence>
<evidence type="ECO:0000313" key="1">
    <source>
        <dbReference type="EMBL" id="KAJ9100879.1"/>
    </source>
</evidence>
<dbReference type="Proteomes" id="UP001230649">
    <property type="component" value="Unassembled WGS sequence"/>
</dbReference>